<dbReference type="EMBL" id="MCGH01000005">
    <property type="protein sequence ID" value="ODM02057.1"/>
    <property type="molecule type" value="Genomic_DNA"/>
</dbReference>
<dbReference type="Proteomes" id="UP000094067">
    <property type="component" value="Unassembled WGS sequence"/>
</dbReference>
<dbReference type="Gene3D" id="3.40.350.10">
    <property type="entry name" value="Creatinase/prolidase N-terminal domain"/>
    <property type="match status" value="1"/>
</dbReference>
<dbReference type="AlphaFoldDB" id="A0A1E3A0N4"/>
<dbReference type="InterPro" id="IPR000587">
    <property type="entry name" value="Creatinase_N"/>
</dbReference>
<name>A0A1E3A0N4_9FIRM</name>
<dbReference type="Pfam" id="PF00557">
    <property type="entry name" value="Peptidase_M24"/>
    <property type="match status" value="1"/>
</dbReference>
<organism evidence="3 4">
    <name type="scientific">Eisenbergiella tayi</name>
    <dbReference type="NCBI Taxonomy" id="1432052"/>
    <lineage>
        <taxon>Bacteria</taxon>
        <taxon>Bacillati</taxon>
        <taxon>Bacillota</taxon>
        <taxon>Clostridia</taxon>
        <taxon>Lachnospirales</taxon>
        <taxon>Lachnospiraceae</taxon>
        <taxon>Eisenbergiella</taxon>
    </lineage>
</organism>
<protein>
    <submittedName>
        <fullName evidence="3">Putative peptidase</fullName>
        <ecNumber evidence="3">3.4.-.-</ecNumber>
    </submittedName>
</protein>
<dbReference type="InterPro" id="IPR001714">
    <property type="entry name" value="Pept_M24_MAP"/>
</dbReference>
<dbReference type="PANTHER" id="PTHR46112">
    <property type="entry name" value="AMINOPEPTIDASE"/>
    <property type="match status" value="1"/>
</dbReference>
<dbReference type="PATRIC" id="fig|1432052.4.peg.6705"/>
<dbReference type="GO" id="GO:0004177">
    <property type="term" value="F:aminopeptidase activity"/>
    <property type="evidence" value="ECO:0007669"/>
    <property type="project" value="UniProtKB-ARBA"/>
</dbReference>
<dbReference type="GO" id="GO:0008235">
    <property type="term" value="F:metalloexopeptidase activity"/>
    <property type="evidence" value="ECO:0007669"/>
    <property type="project" value="UniProtKB-ARBA"/>
</dbReference>
<reference evidence="3 4" key="1">
    <citation type="submission" date="2016-07" db="EMBL/GenBank/DDBJ databases">
        <title>Characterization of isolates of Eisenbergiella tayi derived from blood cultures, using whole genome sequencing.</title>
        <authorList>
            <person name="Burdz T."/>
            <person name="Wiebe D."/>
            <person name="Huynh C."/>
            <person name="Bernard K."/>
        </authorList>
    </citation>
    <scope>NUCLEOTIDE SEQUENCE [LARGE SCALE GENOMIC DNA]</scope>
    <source>
        <strain evidence="3 4">NML 110608</strain>
    </source>
</reference>
<dbReference type="EC" id="3.4.-.-" evidence="3"/>
<gene>
    <name evidence="3" type="ORF">BEI61_06056</name>
</gene>
<dbReference type="SUPFAM" id="SSF53092">
    <property type="entry name" value="Creatinase/prolidase N-terminal domain"/>
    <property type="match status" value="1"/>
</dbReference>
<proteinExistence type="predicted"/>
<dbReference type="SUPFAM" id="SSF55920">
    <property type="entry name" value="Creatinase/aminopeptidase"/>
    <property type="match status" value="1"/>
</dbReference>
<dbReference type="Pfam" id="PF01321">
    <property type="entry name" value="Creatinase_N"/>
    <property type="match status" value="1"/>
</dbReference>
<accession>A0A1E3A0N4</accession>
<evidence type="ECO:0000313" key="4">
    <source>
        <dbReference type="Proteomes" id="UP000094067"/>
    </source>
</evidence>
<evidence type="ECO:0000259" key="2">
    <source>
        <dbReference type="Pfam" id="PF01321"/>
    </source>
</evidence>
<dbReference type="PANTHER" id="PTHR46112:SF3">
    <property type="entry name" value="AMINOPEPTIDASE YPDF"/>
    <property type="match status" value="1"/>
</dbReference>
<dbReference type="Gene3D" id="3.90.230.10">
    <property type="entry name" value="Creatinase/methionine aminopeptidase superfamily"/>
    <property type="match status" value="1"/>
</dbReference>
<feature type="domain" description="Creatinase N-terminal" evidence="2">
    <location>
        <begin position="8"/>
        <end position="133"/>
    </location>
</feature>
<dbReference type="CDD" id="cd01092">
    <property type="entry name" value="APP-like"/>
    <property type="match status" value="1"/>
</dbReference>
<feature type="domain" description="Peptidase M24" evidence="1">
    <location>
        <begin position="140"/>
        <end position="342"/>
    </location>
</feature>
<dbReference type="PRINTS" id="PR00599">
    <property type="entry name" value="MAPEPTIDASE"/>
</dbReference>
<sequence>MNQLYTDRLTRVCSRLREQGLTQMIVSDPLSIGYLTGVWIEPYERLFAFYIRTDGKHIFFLNNLFVIPDIDVTKVWMSDTDDCIGIVASHVDAGSDMGIDKSWPARFLLDLMERNPGVRYVNSSACVDQVRSIKDEYEKEKMRESSRINDACMEKAAAFVKEGMTEKECADYIRSLYKEEGCEEGFETIISFGANAADPHHEPDDTVLKAGDCIVIDMGCRKDGYCSDMTRTFFCKKEDPEYAPIHDLVRSANEKAESLIRPGVRFCDLDKAARDLITEAGYGEYFNHRLGHSIGMQDHEPGDVSLANTAVVEEGMTFSIEPGVYLPGKFGVRVEDLVLVTQDGCEVLNKVDKHWKNIG</sequence>
<evidence type="ECO:0000313" key="3">
    <source>
        <dbReference type="EMBL" id="ODM02057.1"/>
    </source>
</evidence>
<keyword evidence="3" id="KW-0378">Hydrolase</keyword>
<evidence type="ECO:0000259" key="1">
    <source>
        <dbReference type="Pfam" id="PF00557"/>
    </source>
</evidence>
<dbReference type="InterPro" id="IPR029149">
    <property type="entry name" value="Creatin/AminoP/Spt16_N"/>
</dbReference>
<dbReference type="InterPro" id="IPR000994">
    <property type="entry name" value="Pept_M24"/>
</dbReference>
<dbReference type="InterPro" id="IPR050659">
    <property type="entry name" value="Peptidase_M24B"/>
</dbReference>
<dbReference type="InterPro" id="IPR036005">
    <property type="entry name" value="Creatinase/aminopeptidase-like"/>
</dbReference>
<comment type="caution">
    <text evidence="3">The sequence shown here is derived from an EMBL/GenBank/DDBJ whole genome shotgun (WGS) entry which is preliminary data.</text>
</comment>